<reference evidence="2" key="1">
    <citation type="submission" date="2023-01" db="EMBL/GenBank/DDBJ databases">
        <title>Complete genome sequence of Planctobacterium marinum strain Dej080120_11.</title>
        <authorList>
            <person name="Ueki S."/>
            <person name="Maruyama F."/>
        </authorList>
    </citation>
    <scope>NUCLEOTIDE SEQUENCE</scope>
    <source>
        <strain evidence="2">Dej080120_11</strain>
    </source>
</reference>
<dbReference type="Proteomes" id="UP001333710">
    <property type="component" value="Chromosome"/>
</dbReference>
<keyword evidence="3" id="KW-1185">Reference proteome</keyword>
<evidence type="ECO:0000313" key="2">
    <source>
        <dbReference type="EMBL" id="BDX05130.1"/>
    </source>
</evidence>
<sequence>MTQDIALHRLAWNDALSEMDKYRAHDVAQNAIKELGIEVFGDEILTPSLEKTGSEWETGASSLAEVYMAGKIAAEILSTHAPLGIGQCVPE</sequence>
<name>A0AA48I3A1_9ALTE</name>
<dbReference type="InterPro" id="IPR036594">
    <property type="entry name" value="Meth_synthase_dom"/>
</dbReference>
<feature type="domain" description="B12-binding N-terminal" evidence="1">
    <location>
        <begin position="14"/>
        <end position="77"/>
    </location>
</feature>
<gene>
    <name evidence="2" type="ORF">MACH26_06510</name>
</gene>
<dbReference type="RefSeq" id="WP_338291094.1">
    <property type="nucleotide sequence ID" value="NZ_AP027272.1"/>
</dbReference>
<evidence type="ECO:0000259" key="1">
    <source>
        <dbReference type="Pfam" id="PF02607"/>
    </source>
</evidence>
<accession>A0AA48I3A1</accession>
<organism evidence="2 3">
    <name type="scientific">Planctobacterium marinum</name>
    <dbReference type="NCBI Taxonomy" id="1631968"/>
    <lineage>
        <taxon>Bacteria</taxon>
        <taxon>Pseudomonadati</taxon>
        <taxon>Pseudomonadota</taxon>
        <taxon>Gammaproteobacteria</taxon>
        <taxon>Alteromonadales</taxon>
        <taxon>Alteromonadaceae</taxon>
        <taxon>Planctobacterium</taxon>
    </lineage>
</organism>
<dbReference type="Pfam" id="PF02607">
    <property type="entry name" value="B12-binding_2"/>
    <property type="match status" value="1"/>
</dbReference>
<proteinExistence type="predicted"/>
<dbReference type="EMBL" id="AP027272">
    <property type="protein sequence ID" value="BDX05130.1"/>
    <property type="molecule type" value="Genomic_DNA"/>
</dbReference>
<dbReference type="InterPro" id="IPR003759">
    <property type="entry name" value="Cbl-bd_cap"/>
</dbReference>
<dbReference type="Gene3D" id="1.10.1240.10">
    <property type="entry name" value="Methionine synthase domain"/>
    <property type="match status" value="1"/>
</dbReference>
<evidence type="ECO:0000313" key="3">
    <source>
        <dbReference type="Proteomes" id="UP001333710"/>
    </source>
</evidence>
<dbReference type="AlphaFoldDB" id="A0AA48I3A1"/>
<protein>
    <recommendedName>
        <fullName evidence="1">B12-binding N-terminal domain-containing protein</fullName>
    </recommendedName>
</protein>
<dbReference type="KEGG" id="pmaw:MACH26_06510"/>